<dbReference type="InterPro" id="IPR036322">
    <property type="entry name" value="WD40_repeat_dom_sf"/>
</dbReference>
<dbReference type="HOGENOM" id="CLU_787757_0_0_1"/>
<evidence type="ECO:0008006" key="4">
    <source>
        <dbReference type="Google" id="ProtNLM"/>
    </source>
</evidence>
<dbReference type="GO" id="GO:0042254">
    <property type="term" value="P:ribosome biogenesis"/>
    <property type="evidence" value="ECO:0007669"/>
    <property type="project" value="TreeGrafter"/>
</dbReference>
<dbReference type="PANTHER" id="PTHR45903">
    <property type="entry name" value="GLUTAMATE-RICH WD REPEAT-CONTAINING PROTEIN 1"/>
    <property type="match status" value="1"/>
</dbReference>
<dbReference type="GeneID" id="77677304"/>
<accession>A0A086J084</accession>
<dbReference type="AlphaFoldDB" id="A0A086J084"/>
<dbReference type="PANTHER" id="PTHR45903:SF1">
    <property type="entry name" value="GLUTAMATE-RICH WD REPEAT-CONTAINING PROTEIN 1"/>
    <property type="match status" value="1"/>
</dbReference>
<feature type="region of interest" description="Disordered" evidence="1">
    <location>
        <begin position="30"/>
        <end position="63"/>
    </location>
</feature>
<name>A0A086J084_NEMA1</name>
<organism evidence="2 3">
    <name type="scientific">Nematocida ausubeli (strain ATCC PRA-371 / ERTm2)</name>
    <name type="common">Nematode killer fungus</name>
    <dbReference type="NCBI Taxonomy" id="1913371"/>
    <lineage>
        <taxon>Eukaryota</taxon>
        <taxon>Fungi</taxon>
        <taxon>Fungi incertae sedis</taxon>
        <taxon>Microsporidia</taxon>
        <taxon>Nematocida</taxon>
    </lineage>
</organism>
<proteinExistence type="predicted"/>
<sequence length="383" mass="43691">MTIYFFCLITARYVCVDQCKKFIMAKKQKRRERKENNNEGESLIPLENDEFSTEESSHEEYEAMGKPEEMDLQMENVYRIHEQIQLDWPSLSVCLKEEEGRILVEQAIPGAAPSLLDLEVVLAGDNKRSVRPVKKVETAHQANRIRARNGKIYTISDRSIDIYTSSLTPIYTKNISGGYGLSIYKSSLFYGDGAAIVQQKDVEGNHVESFNINQNEIFSIASISENEAFAGTHAINLVDFRCKDAKQYLLNDCDINSIAYNGENMIVAGDDKGMLRVIDIRQETPLEEIKFHQSPISHIQFSSKDVFASASSCEIVMWDMSYEETEGWEYHKYLSFVHQGQAYYKDFEFIADDTIMAASENGLCIFSPISQIETPEVDEQMQE</sequence>
<dbReference type="GO" id="GO:0005730">
    <property type="term" value="C:nucleolus"/>
    <property type="evidence" value="ECO:0007669"/>
    <property type="project" value="TreeGrafter"/>
</dbReference>
<dbReference type="Proteomes" id="UP000054524">
    <property type="component" value="Unassembled WGS sequence"/>
</dbReference>
<evidence type="ECO:0000256" key="1">
    <source>
        <dbReference type="SAM" id="MobiDB-lite"/>
    </source>
</evidence>
<dbReference type="OrthoDB" id="2161379at2759"/>
<comment type="caution">
    <text evidence="2">The sequence shown here is derived from an EMBL/GenBank/DDBJ whole genome shotgun (WGS) entry which is preliminary data.</text>
</comment>
<dbReference type="InterPro" id="IPR001680">
    <property type="entry name" value="WD40_rpt"/>
</dbReference>
<dbReference type="RefSeq" id="XP_052904107.1">
    <property type="nucleotide sequence ID" value="XM_053049936.1"/>
</dbReference>
<dbReference type="Gene3D" id="2.130.10.10">
    <property type="entry name" value="YVTN repeat-like/Quinoprotein amine dehydrogenase"/>
    <property type="match status" value="1"/>
</dbReference>
<dbReference type="SMART" id="SM00320">
    <property type="entry name" value="WD40"/>
    <property type="match status" value="2"/>
</dbReference>
<dbReference type="InterPro" id="IPR051972">
    <property type="entry name" value="Glutamate-rich_WD_repeat"/>
</dbReference>
<evidence type="ECO:0000313" key="3">
    <source>
        <dbReference type="Proteomes" id="UP000054524"/>
    </source>
</evidence>
<keyword evidence="3" id="KW-1185">Reference proteome</keyword>
<gene>
    <name evidence="2" type="ORF">NESG_02331</name>
</gene>
<dbReference type="InterPro" id="IPR015943">
    <property type="entry name" value="WD40/YVTN_repeat-like_dom_sf"/>
</dbReference>
<reference evidence="2 3" key="1">
    <citation type="journal article" date="2014" name="Genome Announc.">
        <title>Genome Sequence of the Microsporidian Species Nematocida sp1 Strain ERTm6 (ATCC PRA-372).</title>
        <authorList>
            <person name="Bakowski M.A."/>
            <person name="Priest M."/>
            <person name="Young S."/>
            <person name="Cuomo C.A."/>
            <person name="Troemel E.R."/>
        </authorList>
    </citation>
    <scope>NUCLEOTIDE SEQUENCE [LARGE SCALE GENOMIC DNA]</scope>
    <source>
        <strain evidence="2 3">ERTm6</strain>
    </source>
</reference>
<protein>
    <recommendedName>
        <fullName evidence="4">Histone-binding protein RBBP4 N-terminal domain-containing protein</fullName>
    </recommendedName>
</protein>
<evidence type="ECO:0000313" key="2">
    <source>
        <dbReference type="EMBL" id="KFG25552.1"/>
    </source>
</evidence>
<dbReference type="SUPFAM" id="SSF50978">
    <property type="entry name" value="WD40 repeat-like"/>
    <property type="match status" value="1"/>
</dbReference>
<dbReference type="EMBL" id="AKIJ01000005">
    <property type="protein sequence ID" value="KFG25552.1"/>
    <property type="molecule type" value="Genomic_DNA"/>
</dbReference>